<dbReference type="SUPFAM" id="SSF49899">
    <property type="entry name" value="Concanavalin A-like lectins/glucanases"/>
    <property type="match status" value="1"/>
</dbReference>
<dbReference type="CDD" id="cd08023">
    <property type="entry name" value="GH16_laminarinase_like"/>
    <property type="match status" value="1"/>
</dbReference>
<dbReference type="Gene3D" id="2.60.120.200">
    <property type="match status" value="1"/>
</dbReference>
<organism evidence="3 4">
    <name type="scientific">Mesorhizobium qingshengii</name>
    <dbReference type="NCBI Taxonomy" id="1165689"/>
    <lineage>
        <taxon>Bacteria</taxon>
        <taxon>Pseudomonadati</taxon>
        <taxon>Pseudomonadota</taxon>
        <taxon>Alphaproteobacteria</taxon>
        <taxon>Hyphomicrobiales</taxon>
        <taxon>Phyllobacteriaceae</taxon>
        <taxon>Mesorhizobium</taxon>
    </lineage>
</organism>
<dbReference type="SUPFAM" id="SSF51120">
    <property type="entry name" value="beta-Roll"/>
    <property type="match status" value="1"/>
</dbReference>
<dbReference type="InterPro" id="IPR001343">
    <property type="entry name" value="Hemolysn_Ca-bd"/>
</dbReference>
<evidence type="ECO:0000259" key="2">
    <source>
        <dbReference type="PROSITE" id="PS51762"/>
    </source>
</evidence>
<gene>
    <name evidence="3" type="ORF">OOJ09_21760</name>
</gene>
<evidence type="ECO:0000313" key="3">
    <source>
        <dbReference type="EMBL" id="MCZ8546823.1"/>
    </source>
</evidence>
<protein>
    <submittedName>
        <fullName evidence="3">Family 16 glycosylhydrolase</fullName>
    </submittedName>
</protein>
<dbReference type="PRINTS" id="PR00313">
    <property type="entry name" value="CABNDNGRPT"/>
</dbReference>
<comment type="caution">
    <text evidence="3">The sequence shown here is derived from an EMBL/GenBank/DDBJ whole genome shotgun (WGS) entry which is preliminary data.</text>
</comment>
<sequence length="475" mass="51133">MMSTVVNAKGIPLPYTGASTHWFSATGSGPELHGTPGNDSFWGDSSVNVTMYGGAGDDYYHLYSTINKAVEDPGAGVDTIDTWMSYKLPANFENLVVTGDGRYAFGNALDNIITGGAGSQTLDGGKGNDVLIGGAGADVFIVSKGNGSDLIFDFGATDTVRLNGYAFNSFEAVQASMVQAGANVQLNLGSSEVLVFNNTTIDKFQPAQFELPIDKTGMTLSFADYFNTLNLWNGHSGTWDSNFWWGAPNGSTLTQNGELQWYIDANYAPTSSVHPFSVANGVLTITAAHAPDAIKPLINNYEYTSGVLTTHDSFSQTYGYFEMRADLPETAGAWPAFWLLPEDGSWPPELDVLEMRGQEPNTLVMTAHTNETGQHTKISSSVNVSNTDGFHTYGLLWTPDQLIWTYDGVKVAEAATPSDMHVPMYMLVDLAVGGFAGAPPDHLATPAQMKIDYIRAYTLDDVQLSHLTITGEHTV</sequence>
<proteinExistence type="inferred from homology"/>
<keyword evidence="4" id="KW-1185">Reference proteome</keyword>
<dbReference type="Proteomes" id="UP001152178">
    <property type="component" value="Unassembled WGS sequence"/>
</dbReference>
<comment type="similarity">
    <text evidence="1">Belongs to the glycosyl hydrolase 16 family.</text>
</comment>
<accession>A0ABT4QZN6</accession>
<dbReference type="EMBL" id="JAPFQA010000011">
    <property type="protein sequence ID" value="MCZ8546823.1"/>
    <property type="molecule type" value="Genomic_DNA"/>
</dbReference>
<dbReference type="Pfam" id="PF00722">
    <property type="entry name" value="Glyco_hydro_16"/>
    <property type="match status" value="1"/>
</dbReference>
<dbReference type="PANTHER" id="PTHR10963">
    <property type="entry name" value="GLYCOSYL HYDROLASE-RELATED"/>
    <property type="match status" value="1"/>
</dbReference>
<dbReference type="InterPro" id="IPR000757">
    <property type="entry name" value="Beta-glucanase-like"/>
</dbReference>
<dbReference type="InterPro" id="IPR011049">
    <property type="entry name" value="Serralysin-like_metalloprot_C"/>
</dbReference>
<dbReference type="PROSITE" id="PS51762">
    <property type="entry name" value="GH16_2"/>
    <property type="match status" value="1"/>
</dbReference>
<dbReference type="Gene3D" id="2.150.10.10">
    <property type="entry name" value="Serralysin-like metalloprotease, C-terminal"/>
    <property type="match status" value="1"/>
</dbReference>
<dbReference type="InterPro" id="IPR013320">
    <property type="entry name" value="ConA-like_dom_sf"/>
</dbReference>
<feature type="domain" description="GH16" evidence="2">
    <location>
        <begin position="194"/>
        <end position="462"/>
    </location>
</feature>
<dbReference type="InterPro" id="IPR050546">
    <property type="entry name" value="Glycosyl_Hydrlase_16"/>
</dbReference>
<name>A0ABT4QZN6_9HYPH</name>
<evidence type="ECO:0000256" key="1">
    <source>
        <dbReference type="ARBA" id="ARBA00006865"/>
    </source>
</evidence>
<dbReference type="Pfam" id="PF00353">
    <property type="entry name" value="HemolysinCabind"/>
    <property type="match status" value="2"/>
</dbReference>
<evidence type="ECO:0000313" key="4">
    <source>
        <dbReference type="Proteomes" id="UP001152178"/>
    </source>
</evidence>
<reference evidence="3" key="1">
    <citation type="submission" date="2022-11" db="EMBL/GenBank/DDBJ databases">
        <authorList>
            <person name="Coimbra C."/>
        </authorList>
    </citation>
    <scope>NUCLEOTIDE SEQUENCE</scope>
    <source>
        <strain evidence="3">Jales19</strain>
    </source>
</reference>
<dbReference type="PANTHER" id="PTHR10963:SF55">
    <property type="entry name" value="GLYCOSIDE HYDROLASE FAMILY 16 PROTEIN"/>
    <property type="match status" value="1"/>
</dbReference>